<gene>
    <name evidence="1" type="ORF">AJMLGAKO_00009</name>
</gene>
<proteinExistence type="predicted"/>
<organism evidence="1">
    <name type="scientific">Candidatus Methanogaster sp. ANME-2c ERB4</name>
    <dbReference type="NCBI Taxonomy" id="2759911"/>
    <lineage>
        <taxon>Archaea</taxon>
        <taxon>Methanobacteriati</taxon>
        <taxon>Methanobacteriota</taxon>
        <taxon>Stenosarchaea group</taxon>
        <taxon>Methanomicrobia</taxon>
        <taxon>Methanosarcinales</taxon>
        <taxon>ANME-2 cluster</taxon>
        <taxon>Candidatus Methanogasteraceae</taxon>
        <taxon>Candidatus Methanogaster</taxon>
    </lineage>
</organism>
<protein>
    <submittedName>
        <fullName evidence="1">Uncharacterized protein</fullName>
    </submittedName>
</protein>
<sequence>MCMKEKKSFQITHNPIHLLVCFGYQSPYAGEMFDIFSENDFFFVNRVITSSKLSPSNLSASNFVYTPSEIDMTFVPIFSTSYKIY</sequence>
<evidence type="ECO:0000313" key="1">
    <source>
        <dbReference type="EMBL" id="QNO41631.1"/>
    </source>
</evidence>
<accession>A0A7G9Y0U7</accession>
<reference evidence="1" key="1">
    <citation type="submission" date="2020-06" db="EMBL/GenBank/DDBJ databases">
        <title>Unique genomic features of the anaerobic methanotrophic archaea.</title>
        <authorList>
            <person name="Chadwick G.L."/>
            <person name="Skennerton C.T."/>
            <person name="Laso-Perez R."/>
            <person name="Leu A.O."/>
            <person name="Speth D.R."/>
            <person name="Yu H."/>
            <person name="Morgan-Lang C."/>
            <person name="Hatzenpichler R."/>
            <person name="Goudeau D."/>
            <person name="Malmstrom R."/>
            <person name="Brazelton W.J."/>
            <person name="Woyke T."/>
            <person name="Hallam S.J."/>
            <person name="Tyson G.W."/>
            <person name="Wegener G."/>
            <person name="Boetius A."/>
            <person name="Orphan V."/>
        </authorList>
    </citation>
    <scope>NUCLEOTIDE SEQUENCE</scope>
</reference>
<name>A0A7G9Y0U7_9EURY</name>
<dbReference type="EMBL" id="MT630654">
    <property type="protein sequence ID" value="QNO41631.1"/>
    <property type="molecule type" value="Genomic_DNA"/>
</dbReference>
<dbReference type="AlphaFoldDB" id="A0A7G9Y0U7"/>